<dbReference type="Proteomes" id="UP000188268">
    <property type="component" value="Unassembled WGS sequence"/>
</dbReference>
<comment type="caution">
    <text evidence="1">The sequence shown here is derived from an EMBL/GenBank/DDBJ whole genome shotgun (WGS) entry which is preliminary data.</text>
</comment>
<evidence type="ECO:0000313" key="2">
    <source>
        <dbReference type="Proteomes" id="UP000188268"/>
    </source>
</evidence>
<sequence length="24" mass="2598">MGVLLLEEDSTRVAYLGLMGGLFL</sequence>
<protein>
    <submittedName>
        <fullName evidence="1">Uncharacterized protein</fullName>
    </submittedName>
</protein>
<proteinExistence type="predicted"/>
<dbReference type="Gramene" id="OMO62817">
    <property type="protein sequence ID" value="OMO62817"/>
    <property type="gene ID" value="CCACVL1_22623"/>
</dbReference>
<evidence type="ECO:0000313" key="1">
    <source>
        <dbReference type="EMBL" id="OMO62817.1"/>
    </source>
</evidence>
<name>A0A1R3GXP7_COCAP</name>
<keyword evidence="2" id="KW-1185">Reference proteome</keyword>
<reference evidence="1 2" key="1">
    <citation type="submission" date="2013-09" db="EMBL/GenBank/DDBJ databases">
        <title>Corchorus capsularis genome sequencing.</title>
        <authorList>
            <person name="Alam M."/>
            <person name="Haque M.S."/>
            <person name="Islam M.S."/>
            <person name="Emdad E.M."/>
            <person name="Islam M.M."/>
            <person name="Ahmed B."/>
            <person name="Halim A."/>
            <person name="Hossen Q.M.M."/>
            <person name="Hossain M.Z."/>
            <person name="Ahmed R."/>
            <person name="Khan M.M."/>
            <person name="Islam R."/>
            <person name="Rashid M.M."/>
            <person name="Khan S.A."/>
            <person name="Rahman M.S."/>
            <person name="Alam M."/>
        </authorList>
    </citation>
    <scope>NUCLEOTIDE SEQUENCE [LARGE SCALE GENOMIC DNA]</scope>
    <source>
        <strain evidence="2">cv. CVL-1</strain>
        <tissue evidence="1">Whole seedling</tissue>
    </source>
</reference>
<dbReference type="AlphaFoldDB" id="A0A1R3GXP7"/>
<accession>A0A1R3GXP7</accession>
<organism evidence="1 2">
    <name type="scientific">Corchorus capsularis</name>
    <name type="common">Jute</name>
    <dbReference type="NCBI Taxonomy" id="210143"/>
    <lineage>
        <taxon>Eukaryota</taxon>
        <taxon>Viridiplantae</taxon>
        <taxon>Streptophyta</taxon>
        <taxon>Embryophyta</taxon>
        <taxon>Tracheophyta</taxon>
        <taxon>Spermatophyta</taxon>
        <taxon>Magnoliopsida</taxon>
        <taxon>eudicotyledons</taxon>
        <taxon>Gunneridae</taxon>
        <taxon>Pentapetalae</taxon>
        <taxon>rosids</taxon>
        <taxon>malvids</taxon>
        <taxon>Malvales</taxon>
        <taxon>Malvaceae</taxon>
        <taxon>Grewioideae</taxon>
        <taxon>Apeibeae</taxon>
        <taxon>Corchorus</taxon>
    </lineage>
</organism>
<gene>
    <name evidence="1" type="ORF">CCACVL1_22623</name>
</gene>
<dbReference type="EMBL" id="AWWV01013128">
    <property type="protein sequence ID" value="OMO62817.1"/>
    <property type="molecule type" value="Genomic_DNA"/>
</dbReference>